<proteinExistence type="predicted"/>
<dbReference type="PROSITE" id="PS51078">
    <property type="entry name" value="ICLR_ED"/>
    <property type="match status" value="1"/>
</dbReference>
<dbReference type="SMART" id="SM00346">
    <property type="entry name" value="HTH_ICLR"/>
    <property type="match status" value="1"/>
</dbReference>
<dbReference type="SUPFAM" id="SSF55781">
    <property type="entry name" value="GAF domain-like"/>
    <property type="match status" value="1"/>
</dbReference>
<dbReference type="Pfam" id="PF01614">
    <property type="entry name" value="IclR_C"/>
    <property type="match status" value="1"/>
</dbReference>
<evidence type="ECO:0000256" key="1">
    <source>
        <dbReference type="ARBA" id="ARBA00023015"/>
    </source>
</evidence>
<dbReference type="InterPro" id="IPR014757">
    <property type="entry name" value="Tscrpt_reg_IclR_C"/>
</dbReference>
<dbReference type="Proteomes" id="UP000244978">
    <property type="component" value="Unassembled WGS sequence"/>
</dbReference>
<keyword evidence="7" id="KW-1185">Reference proteome</keyword>
<keyword evidence="1" id="KW-0805">Transcription regulation</keyword>
<dbReference type="EMBL" id="QEEX01000001">
    <property type="protein sequence ID" value="PWB98540.1"/>
    <property type="molecule type" value="Genomic_DNA"/>
</dbReference>
<evidence type="ECO:0000313" key="6">
    <source>
        <dbReference type="EMBL" id="PWB98540.1"/>
    </source>
</evidence>
<protein>
    <submittedName>
        <fullName evidence="6">IclR family transcriptional regulator</fullName>
    </submittedName>
</protein>
<accession>A0A2U1T3X3</accession>
<name>A0A2U1T3X3_9MICO</name>
<organism evidence="6 7">
    <name type="scientific">Homoserinimonas hongtaonis</name>
    <dbReference type="NCBI Taxonomy" id="2079791"/>
    <lineage>
        <taxon>Bacteria</taxon>
        <taxon>Bacillati</taxon>
        <taxon>Actinomycetota</taxon>
        <taxon>Actinomycetes</taxon>
        <taxon>Micrococcales</taxon>
        <taxon>Microbacteriaceae</taxon>
        <taxon>Homoserinimonas</taxon>
    </lineage>
</organism>
<evidence type="ECO:0000313" key="7">
    <source>
        <dbReference type="Proteomes" id="UP000244978"/>
    </source>
</evidence>
<keyword evidence="3" id="KW-0804">Transcription</keyword>
<dbReference type="GO" id="GO:0003700">
    <property type="term" value="F:DNA-binding transcription factor activity"/>
    <property type="evidence" value="ECO:0007669"/>
    <property type="project" value="TreeGrafter"/>
</dbReference>
<dbReference type="GO" id="GO:0045892">
    <property type="term" value="P:negative regulation of DNA-templated transcription"/>
    <property type="evidence" value="ECO:0007669"/>
    <property type="project" value="TreeGrafter"/>
</dbReference>
<sequence length="282" mass="31063">MHVVVRALGVLSALSDRREGVTLQQLHRELDIPLGSIHRLLRTLESEHFVTRSPSTKRYSLGAAALALGYHETFDSYLVAPPQPVLDIARASGETVFLTRMVDSRVVCIALVESTHPLRLFVRMGQEMPLHAAASARVVLAHKDPVLVEALLTSNPREAFTRGTMREVNQLIDHLARVRRYGFDVCSSELDDDVWAVAAPVYDAAGHVECSVALAAAAGRVESPEIRAEYTERVLRAGEKLSRAYGYAGPIVIPQRAELVDLYSQAVDGHPFEPAIRAKQEQ</sequence>
<dbReference type="SUPFAM" id="SSF46785">
    <property type="entry name" value="Winged helix' DNA-binding domain"/>
    <property type="match status" value="1"/>
</dbReference>
<dbReference type="Pfam" id="PF09339">
    <property type="entry name" value="HTH_IclR"/>
    <property type="match status" value="1"/>
</dbReference>
<dbReference type="InterPro" id="IPR029016">
    <property type="entry name" value="GAF-like_dom_sf"/>
</dbReference>
<dbReference type="Gene3D" id="1.10.10.10">
    <property type="entry name" value="Winged helix-like DNA-binding domain superfamily/Winged helix DNA-binding domain"/>
    <property type="match status" value="1"/>
</dbReference>
<dbReference type="InterPro" id="IPR036388">
    <property type="entry name" value="WH-like_DNA-bd_sf"/>
</dbReference>
<dbReference type="GO" id="GO:0003677">
    <property type="term" value="F:DNA binding"/>
    <property type="evidence" value="ECO:0007669"/>
    <property type="project" value="UniProtKB-KW"/>
</dbReference>
<evidence type="ECO:0000256" key="2">
    <source>
        <dbReference type="ARBA" id="ARBA00023125"/>
    </source>
</evidence>
<feature type="domain" description="HTH iclR-type" evidence="4">
    <location>
        <begin position="1"/>
        <end position="63"/>
    </location>
</feature>
<evidence type="ECO:0000256" key="3">
    <source>
        <dbReference type="ARBA" id="ARBA00023163"/>
    </source>
</evidence>
<feature type="domain" description="IclR-ED" evidence="5">
    <location>
        <begin position="57"/>
        <end position="247"/>
    </location>
</feature>
<evidence type="ECO:0000259" key="5">
    <source>
        <dbReference type="PROSITE" id="PS51078"/>
    </source>
</evidence>
<dbReference type="PANTHER" id="PTHR30136:SF24">
    <property type="entry name" value="HTH-TYPE TRANSCRIPTIONAL REPRESSOR ALLR"/>
    <property type="match status" value="1"/>
</dbReference>
<evidence type="ECO:0000259" key="4">
    <source>
        <dbReference type="PROSITE" id="PS51077"/>
    </source>
</evidence>
<dbReference type="InterPro" id="IPR036390">
    <property type="entry name" value="WH_DNA-bd_sf"/>
</dbReference>
<gene>
    <name evidence="6" type="ORF">DF220_09150</name>
</gene>
<dbReference type="PANTHER" id="PTHR30136">
    <property type="entry name" value="HELIX-TURN-HELIX TRANSCRIPTIONAL REGULATOR, ICLR FAMILY"/>
    <property type="match status" value="1"/>
</dbReference>
<dbReference type="Gene3D" id="3.30.450.40">
    <property type="match status" value="1"/>
</dbReference>
<dbReference type="InterPro" id="IPR050707">
    <property type="entry name" value="HTH_MetabolicPath_Reg"/>
</dbReference>
<dbReference type="InterPro" id="IPR005471">
    <property type="entry name" value="Tscrpt_reg_IclR_N"/>
</dbReference>
<comment type="caution">
    <text evidence="6">The sequence shown here is derived from an EMBL/GenBank/DDBJ whole genome shotgun (WGS) entry which is preliminary data.</text>
</comment>
<dbReference type="AlphaFoldDB" id="A0A2U1T3X3"/>
<dbReference type="PROSITE" id="PS51077">
    <property type="entry name" value="HTH_ICLR"/>
    <property type="match status" value="1"/>
</dbReference>
<keyword evidence="2" id="KW-0238">DNA-binding</keyword>
<reference evidence="7" key="1">
    <citation type="submission" date="2018-04" db="EMBL/GenBank/DDBJ databases">
        <authorList>
            <person name="Liu S."/>
            <person name="Wang Z."/>
            <person name="Li J."/>
        </authorList>
    </citation>
    <scope>NUCLEOTIDE SEQUENCE [LARGE SCALE GENOMIC DNA]</scope>
    <source>
        <strain evidence="7">S1194</strain>
    </source>
</reference>